<protein>
    <submittedName>
        <fullName evidence="2">Uncharacterized protein</fullName>
    </submittedName>
</protein>
<keyword evidence="1" id="KW-1133">Transmembrane helix</keyword>
<accession>A0A2U3QQ00</accession>
<evidence type="ECO:0000256" key="1">
    <source>
        <dbReference type="SAM" id="Phobius"/>
    </source>
</evidence>
<name>A0A2U3QQ00_ORITS</name>
<sequence>MLSRVYDLLTSELESKLFRYFPVIYLFFIIFLIFRFIYLTDGIILEDSIALPKKLYTNFALLKLEISL</sequence>
<proteinExistence type="predicted"/>
<keyword evidence="1" id="KW-0812">Transmembrane</keyword>
<reference evidence="3" key="1">
    <citation type="submission" date="2018-03" db="EMBL/GenBank/DDBJ databases">
        <authorList>
            <person name="Batty M. E."/>
            <person name="Batty M E."/>
        </authorList>
    </citation>
    <scope>NUCLEOTIDE SEQUENCE [LARGE SCALE GENOMIC DNA]</scope>
</reference>
<dbReference type="AlphaFoldDB" id="A0A2U3QQ00"/>
<gene>
    <name evidence="2" type="ORF">KATO_00157</name>
</gene>
<evidence type="ECO:0000313" key="3">
    <source>
        <dbReference type="Proteomes" id="UP000244992"/>
    </source>
</evidence>
<keyword evidence="1" id="KW-0472">Membrane</keyword>
<organism evidence="2 3">
    <name type="scientific">Orientia tsutsugamushi</name>
    <name type="common">Rickettsia tsutsugamushi</name>
    <dbReference type="NCBI Taxonomy" id="784"/>
    <lineage>
        <taxon>Bacteria</taxon>
        <taxon>Pseudomonadati</taxon>
        <taxon>Pseudomonadota</taxon>
        <taxon>Alphaproteobacteria</taxon>
        <taxon>Rickettsiales</taxon>
        <taxon>Rickettsiaceae</taxon>
        <taxon>Rickettsieae</taxon>
        <taxon>Orientia</taxon>
    </lineage>
</organism>
<dbReference type="Proteomes" id="UP000244992">
    <property type="component" value="Chromosome I"/>
</dbReference>
<feature type="transmembrane region" description="Helical" evidence="1">
    <location>
        <begin position="20"/>
        <end position="38"/>
    </location>
</feature>
<dbReference type="EMBL" id="LS398550">
    <property type="protein sequence ID" value="SPR03028.1"/>
    <property type="molecule type" value="Genomic_DNA"/>
</dbReference>
<evidence type="ECO:0000313" key="2">
    <source>
        <dbReference type="EMBL" id="SPR03028.1"/>
    </source>
</evidence>